<dbReference type="RefSeq" id="WP_090992579.1">
    <property type="nucleotide sequence ID" value="NZ_FOPP01000003.1"/>
</dbReference>
<dbReference type="InterPro" id="IPR025291">
    <property type="entry name" value="DUF4153"/>
</dbReference>
<feature type="transmembrane region" description="Helical" evidence="1">
    <location>
        <begin position="299"/>
        <end position="321"/>
    </location>
</feature>
<dbReference type="AlphaFoldDB" id="A0A1I2VMP0"/>
<keyword evidence="3" id="KW-1185">Reference proteome</keyword>
<keyword evidence="1" id="KW-1133">Transmembrane helix</keyword>
<dbReference type="OrthoDB" id="627992at2"/>
<protein>
    <submittedName>
        <fullName evidence="2">Uncharacterized protein</fullName>
    </submittedName>
</protein>
<evidence type="ECO:0000313" key="2">
    <source>
        <dbReference type="EMBL" id="SFG88776.1"/>
    </source>
</evidence>
<dbReference type="Proteomes" id="UP000199666">
    <property type="component" value="Unassembled WGS sequence"/>
</dbReference>
<evidence type="ECO:0000313" key="3">
    <source>
        <dbReference type="Proteomes" id="UP000199666"/>
    </source>
</evidence>
<evidence type="ECO:0000256" key="1">
    <source>
        <dbReference type="SAM" id="Phobius"/>
    </source>
</evidence>
<feature type="transmembrane region" description="Helical" evidence="1">
    <location>
        <begin position="53"/>
        <end position="71"/>
    </location>
</feature>
<feature type="transmembrane region" description="Helical" evidence="1">
    <location>
        <begin position="193"/>
        <end position="215"/>
    </location>
</feature>
<proteinExistence type="predicted"/>
<feature type="transmembrane region" description="Helical" evidence="1">
    <location>
        <begin position="370"/>
        <end position="390"/>
    </location>
</feature>
<accession>A0A1I2VMP0</accession>
<dbReference type="STRING" id="414048.SAMN04489864_10348"/>
<name>A0A1I2VMP0_9SPHI</name>
<dbReference type="EMBL" id="FOPP01000003">
    <property type="protein sequence ID" value="SFG88776.1"/>
    <property type="molecule type" value="Genomic_DNA"/>
</dbReference>
<feature type="transmembrane region" description="Helical" evidence="1">
    <location>
        <begin position="138"/>
        <end position="158"/>
    </location>
</feature>
<organism evidence="2 3">
    <name type="scientific">Pedobacter insulae</name>
    <dbReference type="NCBI Taxonomy" id="414048"/>
    <lineage>
        <taxon>Bacteria</taxon>
        <taxon>Pseudomonadati</taxon>
        <taxon>Bacteroidota</taxon>
        <taxon>Sphingobacteriia</taxon>
        <taxon>Sphingobacteriales</taxon>
        <taxon>Sphingobacteriaceae</taxon>
        <taxon>Pedobacter</taxon>
    </lineage>
</organism>
<gene>
    <name evidence="2" type="ORF">SAMN04489864_10348</name>
</gene>
<feature type="transmembrane region" description="Helical" evidence="1">
    <location>
        <begin position="30"/>
        <end position="46"/>
    </location>
</feature>
<sequence>MTYKIDKNLIIVILSGLLFNYLFWMESLALNLFLYSLFILTVYLFTKDIRSKKLLVIAASHLIASILVVINQSDLTILTWYISLFVLVGYTHYPQLRSICTALLVSILQFTTAPFSLFKKVIEIEIGSVTLRPTLKLIKYLIFPTFILFLFSIIYSIANPVFSSYLTNFSENIAQLFTHIFEFFFKDIKLERILFLLLGILFSTGVFICFKHGLASMECNLKNHLVRTRRQKKELTIYSEISMLFIGNLKSKKMALKTEHTIAVISFIGLNTLLLFLNAIDFSTLWVGDIGSVDFSLALHGSTNALIISIVMAMCVILYFFNGNLNFYCKNKTLRILAYCWIVQNIFLVLSVLIRDYHYIDMHGLTYKRIGVIVFSLLCSIGLITVYIKVAKQKTFFYLYSINSLSWYALLILFSTINWDVFIVSYNLKHKNATDLDVNHLMSMSNKTLPLLFENRELLKKYLSPTNASTSYFLVNAFEQDLALRVEMFEKEWNRTTWLSWNYRDWQTMQYLAKNNLRQNNRKK</sequence>
<feature type="transmembrane region" description="Helical" evidence="1">
    <location>
        <begin position="397"/>
        <end position="419"/>
    </location>
</feature>
<reference evidence="2 3" key="1">
    <citation type="submission" date="2016-10" db="EMBL/GenBank/DDBJ databases">
        <authorList>
            <person name="de Groot N.N."/>
        </authorList>
    </citation>
    <scope>NUCLEOTIDE SEQUENCE [LARGE SCALE GENOMIC DNA]</scope>
    <source>
        <strain evidence="2 3">DSM 18684</strain>
    </source>
</reference>
<keyword evidence="1" id="KW-0812">Transmembrane</keyword>
<keyword evidence="1" id="KW-0472">Membrane</keyword>
<dbReference type="Pfam" id="PF13687">
    <property type="entry name" value="DUF4153"/>
    <property type="match status" value="1"/>
</dbReference>
<feature type="transmembrane region" description="Helical" evidence="1">
    <location>
        <begin position="263"/>
        <end position="287"/>
    </location>
</feature>
<feature type="transmembrane region" description="Helical" evidence="1">
    <location>
        <begin position="77"/>
        <end position="93"/>
    </location>
</feature>
<feature type="transmembrane region" description="Helical" evidence="1">
    <location>
        <begin position="333"/>
        <end position="354"/>
    </location>
</feature>
<feature type="transmembrane region" description="Helical" evidence="1">
    <location>
        <begin position="7"/>
        <end position="24"/>
    </location>
</feature>